<dbReference type="PANTHER" id="PTHR34595:SF7">
    <property type="entry name" value="SLL1039 PROTEIN"/>
    <property type="match status" value="1"/>
</dbReference>
<dbReference type="RefSeq" id="WP_090844063.1">
    <property type="nucleotide sequence ID" value="NZ_FNIL01000016.1"/>
</dbReference>
<dbReference type="Pfam" id="PF04168">
    <property type="entry name" value="Alpha-E"/>
    <property type="match status" value="1"/>
</dbReference>
<feature type="domain" description="DUF403" evidence="1">
    <location>
        <begin position="1"/>
        <end position="313"/>
    </location>
</feature>
<organism evidence="2 3">
    <name type="scientific">Alkalicoccus daliensis</name>
    <dbReference type="NCBI Taxonomy" id="745820"/>
    <lineage>
        <taxon>Bacteria</taxon>
        <taxon>Bacillati</taxon>
        <taxon>Bacillota</taxon>
        <taxon>Bacilli</taxon>
        <taxon>Bacillales</taxon>
        <taxon>Bacillaceae</taxon>
        <taxon>Alkalicoccus</taxon>
    </lineage>
</organism>
<dbReference type="EMBL" id="FNIL01000016">
    <property type="protein sequence ID" value="SDO51146.1"/>
    <property type="molecule type" value="Genomic_DNA"/>
</dbReference>
<dbReference type="InterPro" id="IPR051680">
    <property type="entry name" value="ATP-dep_Glu-Cys_Ligase-2"/>
</dbReference>
<dbReference type="STRING" id="745820.SAMN04488053_11620"/>
<evidence type="ECO:0000313" key="3">
    <source>
        <dbReference type="Proteomes" id="UP000198778"/>
    </source>
</evidence>
<gene>
    <name evidence="2" type="ORF">SAMN04488053_11620</name>
</gene>
<dbReference type="Proteomes" id="UP000198778">
    <property type="component" value="Unassembled WGS sequence"/>
</dbReference>
<keyword evidence="3" id="KW-1185">Reference proteome</keyword>
<evidence type="ECO:0000259" key="1">
    <source>
        <dbReference type="Pfam" id="PF04168"/>
    </source>
</evidence>
<dbReference type="InterPro" id="IPR007296">
    <property type="entry name" value="DUF403"/>
</dbReference>
<dbReference type="OrthoDB" id="9803532at2"/>
<reference evidence="3" key="1">
    <citation type="submission" date="2016-10" db="EMBL/GenBank/DDBJ databases">
        <authorList>
            <person name="Varghese N."/>
            <person name="Submissions S."/>
        </authorList>
    </citation>
    <scope>NUCLEOTIDE SEQUENCE [LARGE SCALE GENOMIC DNA]</scope>
    <source>
        <strain evidence="3">CGMCC 1.10369</strain>
    </source>
</reference>
<sequence>MLSRVASSLFWMARNIERAESNARVLESRLINALEISDYGIVADQEWEAVLEICASADDYKAKHKEYEPKLVSYYLSFDRDNINSIINCLENARANARAVRDNIPEELWEVLNEHYISFQSEQFSNWSTKQVHTFLQEVKLLSLALQGIIESSMLREEAYYFIKVGKWLERAEKTARILNVTCEKTLEAEEETHTDHYYYWLSALQFANGYSAYLKRYPPTMQPRHVLSFLISHEQFPRSIEYCIEHVKEVVMKLEDGQVSHYSEDLFSALDNVTNEFMKIKFKEMSTKEMGPFLDRFQNDCNRISSVFANTYYFA</sequence>
<evidence type="ECO:0000313" key="2">
    <source>
        <dbReference type="EMBL" id="SDO51146.1"/>
    </source>
</evidence>
<dbReference type="AlphaFoldDB" id="A0A1H0K5H8"/>
<protein>
    <submittedName>
        <fullName evidence="2">Uncharacterized conserved protein, Alpha-E superfamily</fullName>
    </submittedName>
</protein>
<name>A0A1H0K5H8_9BACI</name>
<proteinExistence type="predicted"/>
<accession>A0A1H0K5H8</accession>
<dbReference type="PANTHER" id="PTHR34595">
    <property type="entry name" value="BLR5612 PROTEIN"/>
    <property type="match status" value="1"/>
</dbReference>